<evidence type="ECO:0000313" key="5">
    <source>
        <dbReference type="EMBL" id="CEP17025.1"/>
    </source>
</evidence>
<dbReference type="PANTHER" id="PTHR12329">
    <property type="entry name" value="BCL2-ASSOCIATED ATHANOGENE"/>
    <property type="match status" value="1"/>
</dbReference>
<dbReference type="InterPro" id="IPR029071">
    <property type="entry name" value="Ubiquitin-like_domsf"/>
</dbReference>
<dbReference type="InterPro" id="IPR000626">
    <property type="entry name" value="Ubiquitin-like_dom"/>
</dbReference>
<dbReference type="Proteomes" id="UP000054107">
    <property type="component" value="Unassembled WGS sequence"/>
</dbReference>
<dbReference type="GO" id="GO:0000774">
    <property type="term" value="F:adenyl-nucleotide exchange factor activity"/>
    <property type="evidence" value="ECO:0007669"/>
    <property type="project" value="TreeGrafter"/>
</dbReference>
<dbReference type="GO" id="GO:0051087">
    <property type="term" value="F:protein-folding chaperone binding"/>
    <property type="evidence" value="ECO:0007669"/>
    <property type="project" value="InterPro"/>
</dbReference>
<organism evidence="5 6">
    <name type="scientific">Parasitella parasitica</name>
    <dbReference type="NCBI Taxonomy" id="35722"/>
    <lineage>
        <taxon>Eukaryota</taxon>
        <taxon>Fungi</taxon>
        <taxon>Fungi incertae sedis</taxon>
        <taxon>Mucoromycota</taxon>
        <taxon>Mucoromycotina</taxon>
        <taxon>Mucoromycetes</taxon>
        <taxon>Mucorales</taxon>
        <taxon>Mucorineae</taxon>
        <taxon>Mucoraceae</taxon>
        <taxon>Parasitella</taxon>
    </lineage>
</organism>
<dbReference type="InterPro" id="IPR039773">
    <property type="entry name" value="BAG_chaperone_regulator"/>
</dbReference>
<evidence type="ECO:0000259" key="4">
    <source>
        <dbReference type="PROSITE" id="PS51035"/>
    </source>
</evidence>
<proteinExistence type="predicted"/>
<sequence length="255" mass="28548">MSANLDIKWNGKKFPIEFSSAKELQQTTVRELKNICERFTGVSPSDMKINAFGALMNNDDMPLSIYGLRPGCYVTLKVNKSGHKKNASRDVCNLPWQHCRHNHTHNNKQSTPPLPARPAPSISSPQSPPSSYAPPPAQELEGEALLLEQLRKIQDKIDQNITPQVRKYEKAVKEFLNQSTKTEKEKKKQIYMGAYLGEQLMLVLFDLDGFTCGPNNLDARQARKVAVKSAQSLLDTVDEIKSAVKNVAVIDAEKE</sequence>
<dbReference type="GO" id="GO:0016020">
    <property type="term" value="C:membrane"/>
    <property type="evidence" value="ECO:0007669"/>
    <property type="project" value="TreeGrafter"/>
</dbReference>
<dbReference type="PROSITE" id="PS50053">
    <property type="entry name" value="UBIQUITIN_2"/>
    <property type="match status" value="1"/>
</dbReference>
<dbReference type="PROSITE" id="PS51035">
    <property type="entry name" value="BAG"/>
    <property type="match status" value="1"/>
</dbReference>
<keyword evidence="1" id="KW-0143">Chaperone</keyword>
<evidence type="ECO:0000313" key="6">
    <source>
        <dbReference type="Proteomes" id="UP000054107"/>
    </source>
</evidence>
<keyword evidence="6" id="KW-1185">Reference proteome</keyword>
<dbReference type="SUPFAM" id="SSF54236">
    <property type="entry name" value="Ubiquitin-like"/>
    <property type="match status" value="1"/>
</dbReference>
<dbReference type="InterPro" id="IPR003103">
    <property type="entry name" value="BAG_domain"/>
</dbReference>
<dbReference type="STRING" id="35722.A0A0B7NNC6"/>
<evidence type="ECO:0000256" key="2">
    <source>
        <dbReference type="SAM" id="MobiDB-lite"/>
    </source>
</evidence>
<gene>
    <name evidence="5" type="primary">PARPA_11313.1 scaffold 43467</name>
</gene>
<feature type="domain" description="Ubiquitin-like" evidence="3">
    <location>
        <begin position="26"/>
        <end position="83"/>
    </location>
</feature>
<dbReference type="SMART" id="SM00264">
    <property type="entry name" value="BAG"/>
    <property type="match status" value="1"/>
</dbReference>
<dbReference type="Gene3D" id="1.20.58.120">
    <property type="entry name" value="BAG domain"/>
    <property type="match status" value="1"/>
</dbReference>
<feature type="compositionally biased region" description="Pro residues" evidence="2">
    <location>
        <begin position="126"/>
        <end position="137"/>
    </location>
</feature>
<dbReference type="Pfam" id="PF00240">
    <property type="entry name" value="ubiquitin"/>
    <property type="match status" value="1"/>
</dbReference>
<dbReference type="InterPro" id="IPR036533">
    <property type="entry name" value="BAG_dom_sf"/>
</dbReference>
<dbReference type="GO" id="GO:0050821">
    <property type="term" value="P:protein stabilization"/>
    <property type="evidence" value="ECO:0007669"/>
    <property type="project" value="TreeGrafter"/>
</dbReference>
<dbReference type="SUPFAM" id="SSF63491">
    <property type="entry name" value="BAG domain"/>
    <property type="match status" value="1"/>
</dbReference>
<feature type="region of interest" description="Disordered" evidence="2">
    <location>
        <begin position="102"/>
        <end position="137"/>
    </location>
</feature>
<accession>A0A0B7NNC6</accession>
<dbReference type="GO" id="GO:0005634">
    <property type="term" value="C:nucleus"/>
    <property type="evidence" value="ECO:0007669"/>
    <property type="project" value="TreeGrafter"/>
</dbReference>
<dbReference type="Pfam" id="PF02179">
    <property type="entry name" value="BAG"/>
    <property type="match status" value="1"/>
</dbReference>
<dbReference type="GO" id="GO:0005829">
    <property type="term" value="C:cytosol"/>
    <property type="evidence" value="ECO:0007669"/>
    <property type="project" value="TreeGrafter"/>
</dbReference>
<feature type="domain" description="BAG" evidence="4">
    <location>
        <begin position="170"/>
        <end position="241"/>
    </location>
</feature>
<evidence type="ECO:0000256" key="1">
    <source>
        <dbReference type="ARBA" id="ARBA00023186"/>
    </source>
</evidence>
<dbReference type="Gene3D" id="3.10.20.90">
    <property type="entry name" value="Phosphatidylinositol 3-kinase Catalytic Subunit, Chain A, domain 1"/>
    <property type="match status" value="1"/>
</dbReference>
<dbReference type="CDD" id="cd17039">
    <property type="entry name" value="Ubl_ubiquitin_like"/>
    <property type="match status" value="1"/>
</dbReference>
<reference evidence="5 6" key="1">
    <citation type="submission" date="2014-09" db="EMBL/GenBank/DDBJ databases">
        <authorList>
            <person name="Ellenberger Sabrina"/>
        </authorList>
    </citation>
    <scope>NUCLEOTIDE SEQUENCE [LARGE SCALE GENOMIC DNA]</scope>
    <source>
        <strain evidence="5 6">CBS 412.66</strain>
    </source>
</reference>
<evidence type="ECO:0000259" key="3">
    <source>
        <dbReference type="PROSITE" id="PS50053"/>
    </source>
</evidence>
<dbReference type="PANTHER" id="PTHR12329:SF16">
    <property type="entry name" value="BAG FAMILY MOLECULAR CHAPERONE REGULATOR 1"/>
    <property type="match status" value="1"/>
</dbReference>
<dbReference type="AlphaFoldDB" id="A0A0B7NNC6"/>
<evidence type="ECO:0008006" key="7">
    <source>
        <dbReference type="Google" id="ProtNLM"/>
    </source>
</evidence>
<protein>
    <recommendedName>
        <fullName evidence="7">BAG domain-containing protein</fullName>
    </recommendedName>
</protein>
<dbReference type="EMBL" id="LN733509">
    <property type="protein sequence ID" value="CEP17025.1"/>
    <property type="molecule type" value="Genomic_DNA"/>
</dbReference>
<name>A0A0B7NNC6_9FUNG</name>
<dbReference type="OrthoDB" id="417450at2759"/>